<dbReference type="EMBL" id="CAJFCJ010000005">
    <property type="protein sequence ID" value="CAD5114068.1"/>
    <property type="molecule type" value="Genomic_DNA"/>
</dbReference>
<organism evidence="1 2">
    <name type="scientific">Dimorphilus gyrociliatus</name>
    <dbReference type="NCBI Taxonomy" id="2664684"/>
    <lineage>
        <taxon>Eukaryota</taxon>
        <taxon>Metazoa</taxon>
        <taxon>Spiralia</taxon>
        <taxon>Lophotrochozoa</taxon>
        <taxon>Annelida</taxon>
        <taxon>Polychaeta</taxon>
        <taxon>Polychaeta incertae sedis</taxon>
        <taxon>Dinophilidae</taxon>
        <taxon>Dimorphilus</taxon>
    </lineage>
</organism>
<evidence type="ECO:0000313" key="1">
    <source>
        <dbReference type="EMBL" id="CAD5114068.1"/>
    </source>
</evidence>
<keyword evidence="2" id="KW-1185">Reference proteome</keyword>
<dbReference type="Gene3D" id="2.60.120.260">
    <property type="entry name" value="Galactose-binding domain-like"/>
    <property type="match status" value="2"/>
</dbReference>
<accession>A0A7I8VDP2</accession>
<protein>
    <submittedName>
        <fullName evidence="1">DgyrCDS3218</fullName>
    </submittedName>
</protein>
<evidence type="ECO:0000313" key="2">
    <source>
        <dbReference type="Proteomes" id="UP000549394"/>
    </source>
</evidence>
<sequence>MHYPEFSIEKKTFNVINDCYNFCLNDSSCVAMVIRYLDFPVNNIFECDIKNAIVNGLTSNSHYNTSILKDKKDAICGFSNPPHEECYRLLWKTVGCKDSAFEMDGNWQTKNVNEVLDDMRMLHNSVRIHIDQINYNTNRVKCFGLTSVSDKNIALYRSSSGVTQSGDVNNRAHATDGITLPDASLVIQIVDVVVSGAPNTCKMEVELNNGTSTEVVCMSSVQRGNSVYIRHTDSNPRYICEVEVYVEFQIIQNDLVLKLADENPAKSWLNVNKTLCGNVQTNPDSLGKITTVCKDGGVSGQFVILEQNSVFEITFNLSSIEVFGDYVGEPVQDSVNILKRKMVVSWGKMTDILVIDDNINTFMGGTGERNNWILIDLLENYQISAFGVMNSNTFMGVEKFTVYMSYGYEHSSSDFNDKSKNCVTNTDDILLYGYRIFKCDNPNPIGRSLVVYFLGEPSITFAEIEAYGTEILSDNFTRLKLVKVDENSEIKPSYYYLKFPIKVIDGNNFNYFINRLETSCTEVLHWQESRISVYLQSTYRIEQVVVMISQTSEVFRNVLVSVEQNSRTPERKICGQSIDQWKNRHSLIHFNCSLIGDKVSFYRSHGNRKLILCEVVVYGKNLNSLEKRFGFQVNETFQGGDIKVYGFDGESKIECDIWKKNIVIISNTTLFFECFINMAIKSILMESDTNIIQFCDFYIIAQNKPLNLGM</sequence>
<name>A0A7I8VDP2_9ANNE</name>
<dbReference type="InterPro" id="IPR008979">
    <property type="entry name" value="Galactose-bd-like_sf"/>
</dbReference>
<dbReference type="SUPFAM" id="SSF49785">
    <property type="entry name" value="Galactose-binding domain-like"/>
    <property type="match status" value="1"/>
</dbReference>
<gene>
    <name evidence="1" type="ORF">DGYR_LOCUS2960</name>
</gene>
<comment type="caution">
    <text evidence="1">The sequence shown here is derived from an EMBL/GenBank/DDBJ whole genome shotgun (WGS) entry which is preliminary data.</text>
</comment>
<dbReference type="Proteomes" id="UP000549394">
    <property type="component" value="Unassembled WGS sequence"/>
</dbReference>
<proteinExistence type="predicted"/>
<dbReference type="AlphaFoldDB" id="A0A7I8VDP2"/>
<reference evidence="1 2" key="1">
    <citation type="submission" date="2020-08" db="EMBL/GenBank/DDBJ databases">
        <authorList>
            <person name="Hejnol A."/>
        </authorList>
    </citation>
    <scope>NUCLEOTIDE SEQUENCE [LARGE SCALE GENOMIC DNA]</scope>
</reference>
<dbReference type="OrthoDB" id="547680at2759"/>